<proteinExistence type="predicted"/>
<dbReference type="InterPro" id="IPR029063">
    <property type="entry name" value="SAM-dependent_MTases_sf"/>
</dbReference>
<accession>F3YZF4</accession>
<sequence>MTIKPLDRAKQYDAITSYLDHVYGEIIPPQANYGQVSKTEAEFLLNAVFNEKPSCIVEIGSASGTSTAHLLTALNLLGGTGELLAFEILEHCYFDSTKRPGFILDTIFPQRSDRLQFHTGKCSFDLGDALQGRSIDFLFIDANHTHPWATIDTILALPFLSPNATVIYHDINLHHRGGPTKVHDKGPHNLFYHLPAAQKTVIGEFPYPNIGSLRIDTPPKVTLVNLLGLLFRFPWEAQAWPPLDDETIRRLKHFLERHWGKQAGLAFLHGIEFLGKTAASAD</sequence>
<protein>
    <recommendedName>
        <fullName evidence="3">Class I SAM-dependent methyltransferase</fullName>
    </recommendedName>
</protein>
<dbReference type="EMBL" id="CP003221">
    <property type="protein sequence ID" value="EGJ51983.1"/>
    <property type="molecule type" value="Genomic_DNA"/>
</dbReference>
<dbReference type="HOGENOM" id="CLU_1003730_0_0_7"/>
<dbReference type="Pfam" id="PF13578">
    <property type="entry name" value="Methyltransf_24"/>
    <property type="match status" value="1"/>
</dbReference>
<gene>
    <name evidence="1" type="ORF">Desaf_3706</name>
</gene>
<dbReference type="Gene3D" id="3.40.50.150">
    <property type="entry name" value="Vaccinia Virus protein VP39"/>
    <property type="match status" value="1"/>
</dbReference>
<organism evidence="1 2">
    <name type="scientific">Desulfocurvibacter africanus subsp. africanus str. Walvis Bay</name>
    <dbReference type="NCBI Taxonomy" id="690850"/>
    <lineage>
        <taxon>Bacteria</taxon>
        <taxon>Pseudomonadati</taxon>
        <taxon>Thermodesulfobacteriota</taxon>
        <taxon>Desulfovibrionia</taxon>
        <taxon>Desulfovibrionales</taxon>
        <taxon>Desulfovibrionaceae</taxon>
        <taxon>Desulfocurvibacter</taxon>
    </lineage>
</organism>
<evidence type="ECO:0008006" key="3">
    <source>
        <dbReference type="Google" id="ProtNLM"/>
    </source>
</evidence>
<dbReference type="RefSeq" id="WP_014261588.1">
    <property type="nucleotide sequence ID" value="NC_016629.1"/>
</dbReference>
<dbReference type="Proteomes" id="UP000007844">
    <property type="component" value="Chromosome"/>
</dbReference>
<keyword evidence="2" id="KW-1185">Reference proteome</keyword>
<name>F3YZF4_DESAF</name>
<dbReference type="SUPFAM" id="SSF53335">
    <property type="entry name" value="S-adenosyl-L-methionine-dependent methyltransferases"/>
    <property type="match status" value="1"/>
</dbReference>
<dbReference type="STRING" id="690850.Desaf_3706"/>
<evidence type="ECO:0000313" key="2">
    <source>
        <dbReference type="Proteomes" id="UP000007844"/>
    </source>
</evidence>
<dbReference type="AlphaFoldDB" id="F3YZF4"/>
<dbReference type="eggNOG" id="COG4122">
    <property type="taxonomic scope" value="Bacteria"/>
</dbReference>
<reference evidence="1 2" key="1">
    <citation type="journal article" date="2011" name="J. Bacteriol.">
        <title>Genome sequence of the mercury-methylating and pleomorphic Desulfovibrio africanus Strain Walvis Bay.</title>
        <authorList>
            <person name="Brown S.D."/>
            <person name="Wall J.D."/>
            <person name="Kucken A.M."/>
            <person name="Gilmour C.C."/>
            <person name="Podar M."/>
            <person name="Brandt C.C."/>
            <person name="Teshima H."/>
            <person name="Detter J.C."/>
            <person name="Han C.S."/>
            <person name="Land M.L."/>
            <person name="Lucas S."/>
            <person name="Han J."/>
            <person name="Pennacchio L."/>
            <person name="Nolan M."/>
            <person name="Pitluck S."/>
            <person name="Woyke T."/>
            <person name="Goodwin L."/>
            <person name="Palumbo A.V."/>
            <person name="Elias D.A."/>
        </authorList>
    </citation>
    <scope>NUCLEOTIDE SEQUENCE [LARGE SCALE GENOMIC DNA]</scope>
    <source>
        <strain evidence="1 2">Walvis Bay</strain>
    </source>
</reference>
<evidence type="ECO:0000313" key="1">
    <source>
        <dbReference type="EMBL" id="EGJ51983.1"/>
    </source>
</evidence>
<dbReference type="KEGG" id="daf:Desaf_3706"/>